<keyword evidence="2" id="KW-1133">Transmembrane helix</keyword>
<gene>
    <name evidence="3" type="ORF">PoB_007341900</name>
</gene>
<keyword evidence="4" id="KW-1185">Reference proteome</keyword>
<evidence type="ECO:0000256" key="2">
    <source>
        <dbReference type="SAM" id="Phobius"/>
    </source>
</evidence>
<name>A0AAV4DRR4_9GAST</name>
<feature type="region of interest" description="Disordered" evidence="1">
    <location>
        <begin position="435"/>
        <end position="488"/>
    </location>
</feature>
<dbReference type="InterPro" id="IPR005049">
    <property type="entry name" value="STL-like"/>
</dbReference>
<evidence type="ECO:0000313" key="4">
    <source>
        <dbReference type="Proteomes" id="UP000735302"/>
    </source>
</evidence>
<evidence type="ECO:0000313" key="3">
    <source>
        <dbReference type="EMBL" id="GFO46914.1"/>
    </source>
</evidence>
<dbReference type="Proteomes" id="UP000735302">
    <property type="component" value="Unassembled WGS sequence"/>
</dbReference>
<dbReference type="AlphaFoldDB" id="A0AAV4DRR4"/>
<feature type="transmembrane region" description="Helical" evidence="2">
    <location>
        <begin position="35"/>
        <end position="57"/>
    </location>
</feature>
<keyword evidence="2" id="KW-0472">Membrane</keyword>
<keyword evidence="2" id="KW-0812">Transmembrane</keyword>
<dbReference type="PANTHER" id="PTHR31362">
    <property type="entry name" value="GLYCOSYLTRANSFERASE STELLO1-RELATED"/>
    <property type="match status" value="1"/>
</dbReference>
<accession>A0AAV4DRR4</accession>
<evidence type="ECO:0000256" key="1">
    <source>
        <dbReference type="SAM" id="MobiDB-lite"/>
    </source>
</evidence>
<protein>
    <submittedName>
        <fullName evidence="3">Uncharacterized protein</fullName>
    </submittedName>
</protein>
<proteinExistence type="predicted"/>
<dbReference type="PANTHER" id="PTHR31362:SF0">
    <property type="entry name" value="EXOSTOSIN DOMAIN-CONTAINING PROTEIN-RELATED"/>
    <property type="match status" value="1"/>
</dbReference>
<comment type="caution">
    <text evidence="3">The sequence shown here is derived from an EMBL/GenBank/DDBJ whole genome shotgun (WGS) entry which is preliminary data.</text>
</comment>
<organism evidence="3 4">
    <name type="scientific">Plakobranchus ocellatus</name>
    <dbReference type="NCBI Taxonomy" id="259542"/>
    <lineage>
        <taxon>Eukaryota</taxon>
        <taxon>Metazoa</taxon>
        <taxon>Spiralia</taxon>
        <taxon>Lophotrochozoa</taxon>
        <taxon>Mollusca</taxon>
        <taxon>Gastropoda</taxon>
        <taxon>Heterobranchia</taxon>
        <taxon>Euthyneura</taxon>
        <taxon>Panpulmonata</taxon>
        <taxon>Sacoglossa</taxon>
        <taxon>Placobranchoidea</taxon>
        <taxon>Plakobranchidae</taxon>
        <taxon>Plakobranchus</taxon>
    </lineage>
</organism>
<dbReference type="EMBL" id="BLXT01008234">
    <property type="protein sequence ID" value="GFO46914.1"/>
    <property type="molecule type" value="Genomic_DNA"/>
</dbReference>
<reference evidence="3 4" key="1">
    <citation type="journal article" date="2021" name="Elife">
        <title>Chloroplast acquisition without the gene transfer in kleptoplastic sea slugs, Plakobranchus ocellatus.</title>
        <authorList>
            <person name="Maeda T."/>
            <person name="Takahashi S."/>
            <person name="Yoshida T."/>
            <person name="Shimamura S."/>
            <person name="Takaki Y."/>
            <person name="Nagai Y."/>
            <person name="Toyoda A."/>
            <person name="Suzuki Y."/>
            <person name="Arimoto A."/>
            <person name="Ishii H."/>
            <person name="Satoh N."/>
            <person name="Nishiyama T."/>
            <person name="Hasebe M."/>
            <person name="Maruyama T."/>
            <person name="Minagawa J."/>
            <person name="Obokata J."/>
            <person name="Shigenobu S."/>
        </authorList>
    </citation>
    <scope>NUCLEOTIDE SEQUENCE [LARGE SCALE GENOMIC DNA]</scope>
</reference>
<sequence>MHPRTTALKAANILPSMHRPVVLMLKRRRRRLSRVLDYILSLTLSIVILSYLINLLVKVIPTDREFSEAYMPSGGLWIWCDDATLQKSQLSNICASDAVEWSELKMETVQSERLAEHPEIENFLKQSDVNPTKVNALFTALMNDAQWIFVSREKMHHHGPKLVHFADFNPELRRYRLVFYNPGVFKPCDHLISEELALQRKNRQSKRTHHFYVVRRVSPRSVRVLADDIACMADAMSPPIAIMAGTFAAVTMDSVFLHRDLFWLTILHHIEGYEPSSRLFLSVVLQRLLWETEHELIFSRPDPAKTSGVNNCLALMSQYNMSGSSHWKSINRTFLHEVSQFRCSSDHSTFLQCALELVDFAFPDPDNNGLQQTLTLWFQTLDILDYEFPRRLPLNSNKLLHKRWGIPAIFNPSKSKPYFQLWKTLNKGKSVLRNSRRTVHDSNSKAKHTINKDVDLDREKDSSLPADLTENAKVSKETKTTENPNDTLDLVRSQQGDRISENVFTSLCRSENTTYTPVIPQRFKFDNILLIIVFNFPYLASHIPKLLTMYGRHFKHMLFCGEKIHMLGKYYFTDTGVRISYVQINHQGGHWAYSCTAAAIKMGYTTSGFLQVSDDVLLNVWNLEGLPLDKPWFQPRVRVADVRMRRVPDIATTSRWFPWIFGAGRLAAQLALRTLKKMKHDRNIGHKARTLRLSSFRVNVRRFLNQLRTTSGCSDCLMYEASDIFYVPSSIKEAYALFADLFHIHRLHLELAVPTILFGLVPEHDIVRLRGNYLWGEGPRAQFLKYYSLYDHFQHAWKLTRLADQAADGAGGLRFFCRVFLPRLDGDLADMGRRDKARDRDIDP</sequence>
<feature type="compositionally biased region" description="Basic and acidic residues" evidence="1">
    <location>
        <begin position="438"/>
        <end position="462"/>
    </location>
</feature>